<name>A0A6G0TQQ6_APHGL</name>
<keyword evidence="2" id="KW-1185">Reference proteome</keyword>
<comment type="caution">
    <text evidence="1">The sequence shown here is derived from an EMBL/GenBank/DDBJ whole genome shotgun (WGS) entry which is preliminary data.</text>
</comment>
<reference evidence="1 2" key="1">
    <citation type="submission" date="2019-08" db="EMBL/GenBank/DDBJ databases">
        <title>The genome of the soybean aphid Biotype 1, its phylome, world population structure and adaptation to the North American continent.</title>
        <authorList>
            <person name="Giordano R."/>
            <person name="Donthu R.K."/>
            <person name="Hernandez A.G."/>
            <person name="Wright C.L."/>
            <person name="Zimin A.V."/>
        </authorList>
    </citation>
    <scope>NUCLEOTIDE SEQUENCE [LARGE SCALE GENOMIC DNA]</scope>
    <source>
        <tissue evidence="1">Whole aphids</tissue>
    </source>
</reference>
<evidence type="ECO:0000313" key="2">
    <source>
        <dbReference type="Proteomes" id="UP000475862"/>
    </source>
</evidence>
<dbReference type="AlphaFoldDB" id="A0A6G0TQQ6"/>
<dbReference type="Proteomes" id="UP000475862">
    <property type="component" value="Unassembled WGS sequence"/>
</dbReference>
<protein>
    <submittedName>
        <fullName evidence="1">Uncharacterized protein</fullName>
    </submittedName>
</protein>
<dbReference type="EMBL" id="VYZN01000024">
    <property type="protein sequence ID" value="KAE9536148.1"/>
    <property type="molecule type" value="Genomic_DNA"/>
</dbReference>
<accession>A0A6G0TQQ6</accession>
<evidence type="ECO:0000313" key="1">
    <source>
        <dbReference type="EMBL" id="KAE9536148.1"/>
    </source>
</evidence>
<gene>
    <name evidence="1" type="ORF">AGLY_007371</name>
</gene>
<organism evidence="1 2">
    <name type="scientific">Aphis glycines</name>
    <name type="common">Soybean aphid</name>
    <dbReference type="NCBI Taxonomy" id="307491"/>
    <lineage>
        <taxon>Eukaryota</taxon>
        <taxon>Metazoa</taxon>
        <taxon>Ecdysozoa</taxon>
        <taxon>Arthropoda</taxon>
        <taxon>Hexapoda</taxon>
        <taxon>Insecta</taxon>
        <taxon>Pterygota</taxon>
        <taxon>Neoptera</taxon>
        <taxon>Paraneoptera</taxon>
        <taxon>Hemiptera</taxon>
        <taxon>Sternorrhyncha</taxon>
        <taxon>Aphidomorpha</taxon>
        <taxon>Aphidoidea</taxon>
        <taxon>Aphididae</taxon>
        <taxon>Aphidini</taxon>
        <taxon>Aphis</taxon>
        <taxon>Aphis</taxon>
    </lineage>
</organism>
<proteinExistence type="predicted"/>
<sequence length="322" mass="37272">MSDKQLRLCSFFTDNVTQKAEIVKSSRMRIQCPVNRHKFKQNILSSIDTTFTCRTLLIYCSLEVEPLKTLFQHFQHPNWVGSLSLSSELRSNEESSISTNYTKNSFKVFPCGAGTDFPILITARYHQNQISGDRIVSIRTLILAVALVYKPTSMQNYMQKRFTVKTDNFAIWEITFSVESLGEQIDLYAKCSFGHRFTGKIDNFITGEIMVVGTSTIGPFLNCRTLKYQNLEFHSDRSKIQNPKNTLLPPNYREKRLLRSRHKTPNLITDLQTTQFPSFRNIVQKLIIFKNTPRGGVFKDPRLRECVLEEPKPKRLVKQWSP</sequence>